<dbReference type="InterPro" id="IPR013785">
    <property type="entry name" value="Aldolase_TIM"/>
</dbReference>
<proteinExistence type="inferred from homology"/>
<evidence type="ECO:0000256" key="6">
    <source>
        <dbReference type="ARBA" id="ARBA00022605"/>
    </source>
</evidence>
<dbReference type="NCBIfam" id="TIGR00674">
    <property type="entry name" value="dapA"/>
    <property type="match status" value="1"/>
</dbReference>
<dbReference type="HAMAP" id="MF_00418">
    <property type="entry name" value="DapA"/>
    <property type="match status" value="1"/>
</dbReference>
<evidence type="ECO:0000313" key="16">
    <source>
        <dbReference type="EMBL" id="SFH60987.1"/>
    </source>
</evidence>
<sequence>MELKKARIYTAMVTPFNEEKKVDIERLEKLINHLLENGTEGILAGGTTGESPTLNHDEKLDLYRETVRIVDGRVPVIVGTGSNNTQETVAFTKEVENISGIDGVLVVAPYYNKPNQSGIFAHFEAVAKAVSLPIMMYNVPGRTGISIDPQTTIQLSKIKNIVAIKECASLEAVSEIIEHTDENFLVYSGEDAAAFPAKCIGANGIVSVASHAVGKDMAKMYDLLEDGQLQAAAAIHRKLVPKMNSLFSVPSPAPTKMYLNHINIETGGVRLPLVPCTEEEKKNILEVIKKDY</sequence>
<comment type="subcellular location">
    <subcellularLocation>
        <location evidence="12">Cytoplasm</location>
    </subcellularLocation>
</comment>
<comment type="pathway">
    <text evidence="2 12">Amino-acid biosynthesis; L-lysine biosynthesis via DAP pathway; (S)-tetrahydrodipicolinate from L-aspartate: step 3/4.</text>
</comment>
<dbReference type="UniPathway" id="UPA00034">
    <property type="reaction ID" value="UER00017"/>
</dbReference>
<feature type="binding site" evidence="12 15">
    <location>
        <position position="206"/>
    </location>
    <ligand>
        <name>pyruvate</name>
        <dbReference type="ChEBI" id="CHEBI:15361"/>
    </ligand>
</feature>
<comment type="caution">
    <text evidence="12">Was originally thought to be a dihydrodipicolinate synthase (DHDPS), catalyzing the condensation of (S)-aspartate-beta-semialdehyde [(S)-ASA] and pyruvate to dihydrodipicolinate (DHDP). However, it was shown in E.coli that the product of the enzymatic reaction is not dihydrodipicolinate but in fact (4S)-4-hydroxy-2,3,4,5-tetrahydro-(2S)-dipicolinic acid (HTPA), and that the consecutive dehydration reaction leading to DHDP is not spontaneous but catalyzed by DapB.</text>
</comment>
<name>A0A1I3BFB1_9LACT</name>
<evidence type="ECO:0000256" key="1">
    <source>
        <dbReference type="ARBA" id="ARBA00003294"/>
    </source>
</evidence>
<feature type="binding site" evidence="12 15">
    <location>
        <position position="48"/>
    </location>
    <ligand>
        <name>pyruvate</name>
        <dbReference type="ChEBI" id="CHEBI:15361"/>
    </ligand>
</feature>
<evidence type="ECO:0000256" key="11">
    <source>
        <dbReference type="ARBA" id="ARBA00047836"/>
    </source>
</evidence>
<evidence type="ECO:0000256" key="8">
    <source>
        <dbReference type="ARBA" id="ARBA00023154"/>
    </source>
</evidence>
<evidence type="ECO:0000256" key="15">
    <source>
        <dbReference type="PIRSR" id="PIRSR001365-2"/>
    </source>
</evidence>
<keyword evidence="8 12" id="KW-0457">Lysine biosynthesis</keyword>
<evidence type="ECO:0000256" key="4">
    <source>
        <dbReference type="ARBA" id="ARBA00012086"/>
    </source>
</evidence>
<comment type="function">
    <text evidence="1 12">Catalyzes the condensation of (S)-aspartate-beta-semialdehyde [(S)-ASA] and pyruvate to 4-hydroxy-tetrahydrodipicolinate (HTPA).</text>
</comment>
<dbReference type="OrthoDB" id="9782828at2"/>
<keyword evidence="6 12" id="KW-0028">Amino-acid biosynthesis</keyword>
<evidence type="ECO:0000313" key="17">
    <source>
        <dbReference type="Proteomes" id="UP000198668"/>
    </source>
</evidence>
<evidence type="ECO:0000256" key="3">
    <source>
        <dbReference type="ARBA" id="ARBA00007592"/>
    </source>
</evidence>
<organism evidence="16 17">
    <name type="scientific">Pisciglobus halotolerans</name>
    <dbReference type="NCBI Taxonomy" id="745365"/>
    <lineage>
        <taxon>Bacteria</taxon>
        <taxon>Bacillati</taxon>
        <taxon>Bacillota</taxon>
        <taxon>Bacilli</taxon>
        <taxon>Lactobacillales</taxon>
        <taxon>Carnobacteriaceae</taxon>
    </lineage>
</organism>
<feature type="site" description="Part of a proton relay during catalysis" evidence="12">
    <location>
        <position position="111"/>
    </location>
</feature>
<dbReference type="InterPro" id="IPR005263">
    <property type="entry name" value="DapA"/>
</dbReference>
<dbReference type="PIRSF" id="PIRSF001365">
    <property type="entry name" value="DHDPS"/>
    <property type="match status" value="1"/>
</dbReference>
<accession>A0A1I3BFB1</accession>
<comment type="subunit">
    <text evidence="12">Homotetramer; dimer of dimers.</text>
</comment>
<dbReference type="PROSITE" id="PS00666">
    <property type="entry name" value="DHDPS_2"/>
    <property type="match status" value="1"/>
</dbReference>
<comment type="catalytic activity">
    <reaction evidence="11 12">
        <text>L-aspartate 4-semialdehyde + pyruvate = (2S,4S)-4-hydroxy-2,3,4,5-tetrahydrodipicolinate + H2O + H(+)</text>
        <dbReference type="Rhea" id="RHEA:34171"/>
        <dbReference type="ChEBI" id="CHEBI:15361"/>
        <dbReference type="ChEBI" id="CHEBI:15377"/>
        <dbReference type="ChEBI" id="CHEBI:15378"/>
        <dbReference type="ChEBI" id="CHEBI:67139"/>
        <dbReference type="ChEBI" id="CHEBI:537519"/>
        <dbReference type="EC" id="4.3.3.7"/>
    </reaction>
</comment>
<dbReference type="Pfam" id="PF00701">
    <property type="entry name" value="DHDPS"/>
    <property type="match status" value="1"/>
</dbReference>
<evidence type="ECO:0000256" key="2">
    <source>
        <dbReference type="ARBA" id="ARBA00005120"/>
    </source>
</evidence>
<dbReference type="GO" id="GO:0005829">
    <property type="term" value="C:cytosol"/>
    <property type="evidence" value="ECO:0007669"/>
    <property type="project" value="TreeGrafter"/>
</dbReference>
<evidence type="ECO:0000256" key="5">
    <source>
        <dbReference type="ARBA" id="ARBA00022490"/>
    </source>
</evidence>
<keyword evidence="5 12" id="KW-0963">Cytoplasm</keyword>
<evidence type="ECO:0000256" key="12">
    <source>
        <dbReference type="HAMAP-Rule" id="MF_00418"/>
    </source>
</evidence>
<dbReference type="RefSeq" id="WP_047391252.1">
    <property type="nucleotide sequence ID" value="NZ_FOQE01000006.1"/>
</dbReference>
<evidence type="ECO:0000256" key="10">
    <source>
        <dbReference type="ARBA" id="ARBA00023270"/>
    </source>
</evidence>
<dbReference type="GO" id="GO:0009089">
    <property type="term" value="P:lysine biosynthetic process via diaminopimelate"/>
    <property type="evidence" value="ECO:0007669"/>
    <property type="project" value="UniProtKB-UniRule"/>
</dbReference>
<dbReference type="PROSITE" id="PS00665">
    <property type="entry name" value="DHDPS_1"/>
    <property type="match status" value="1"/>
</dbReference>
<gene>
    <name evidence="12" type="primary">dapA</name>
    <name evidence="16" type="ORF">SAMN04489868_10644</name>
</gene>
<feature type="active site" description="Proton donor/acceptor" evidence="12 14">
    <location>
        <position position="137"/>
    </location>
</feature>
<dbReference type="SMART" id="SM01130">
    <property type="entry name" value="DHDPS"/>
    <property type="match status" value="1"/>
</dbReference>
<dbReference type="CDD" id="cd00950">
    <property type="entry name" value="DHDPS"/>
    <property type="match status" value="1"/>
</dbReference>
<keyword evidence="7 12" id="KW-0220">Diaminopimelate biosynthesis</keyword>
<feature type="site" description="Part of a proton relay during catalysis" evidence="12">
    <location>
        <position position="47"/>
    </location>
</feature>
<dbReference type="Gene3D" id="3.20.20.70">
    <property type="entry name" value="Aldolase class I"/>
    <property type="match status" value="1"/>
</dbReference>
<dbReference type="EMBL" id="FOQE01000006">
    <property type="protein sequence ID" value="SFH60987.1"/>
    <property type="molecule type" value="Genomic_DNA"/>
</dbReference>
<protein>
    <recommendedName>
        <fullName evidence="4 12">4-hydroxy-tetrahydrodipicolinate synthase</fullName>
        <shortName evidence="12">HTPA synthase</shortName>
        <ecNumber evidence="4 12">4.3.3.7</ecNumber>
    </recommendedName>
</protein>
<evidence type="ECO:0000256" key="14">
    <source>
        <dbReference type="PIRSR" id="PIRSR001365-1"/>
    </source>
</evidence>
<dbReference type="InterPro" id="IPR002220">
    <property type="entry name" value="DapA-like"/>
</dbReference>
<keyword evidence="10 12" id="KW-0704">Schiff base</keyword>
<keyword evidence="17" id="KW-1185">Reference proteome</keyword>
<comment type="similarity">
    <text evidence="3 12 13">Belongs to the DapA family.</text>
</comment>
<dbReference type="PANTHER" id="PTHR12128">
    <property type="entry name" value="DIHYDRODIPICOLINATE SYNTHASE"/>
    <property type="match status" value="1"/>
</dbReference>
<dbReference type="PANTHER" id="PTHR12128:SF66">
    <property type="entry name" value="4-HYDROXY-2-OXOGLUTARATE ALDOLASE, MITOCHONDRIAL"/>
    <property type="match status" value="1"/>
</dbReference>
<dbReference type="SUPFAM" id="SSF51569">
    <property type="entry name" value="Aldolase"/>
    <property type="match status" value="1"/>
</dbReference>
<dbReference type="InterPro" id="IPR020624">
    <property type="entry name" value="Schiff_base-form_aldolases_CS"/>
</dbReference>
<evidence type="ECO:0000256" key="9">
    <source>
        <dbReference type="ARBA" id="ARBA00023239"/>
    </source>
</evidence>
<reference evidence="16 17" key="1">
    <citation type="submission" date="2016-10" db="EMBL/GenBank/DDBJ databases">
        <authorList>
            <person name="de Groot N.N."/>
        </authorList>
    </citation>
    <scope>NUCLEOTIDE SEQUENCE [LARGE SCALE GENOMIC DNA]</scope>
    <source>
        <strain evidence="16 17">DSM 27630</strain>
    </source>
</reference>
<dbReference type="AlphaFoldDB" id="A0A1I3BFB1"/>
<dbReference type="Proteomes" id="UP000198668">
    <property type="component" value="Unassembled WGS sequence"/>
</dbReference>
<feature type="active site" description="Schiff-base intermediate with substrate" evidence="12 14">
    <location>
        <position position="165"/>
    </location>
</feature>
<dbReference type="GO" id="GO:0008840">
    <property type="term" value="F:4-hydroxy-tetrahydrodipicolinate synthase activity"/>
    <property type="evidence" value="ECO:0007669"/>
    <property type="project" value="UniProtKB-UniRule"/>
</dbReference>
<keyword evidence="9 12" id="KW-0456">Lyase</keyword>
<dbReference type="PRINTS" id="PR00146">
    <property type="entry name" value="DHPICSNTHASE"/>
</dbReference>
<dbReference type="InterPro" id="IPR020625">
    <property type="entry name" value="Schiff_base-form_aldolases_AS"/>
</dbReference>
<dbReference type="GO" id="GO:0019877">
    <property type="term" value="P:diaminopimelate biosynthetic process"/>
    <property type="evidence" value="ECO:0007669"/>
    <property type="project" value="UniProtKB-UniRule"/>
</dbReference>
<evidence type="ECO:0000256" key="13">
    <source>
        <dbReference type="PIRNR" id="PIRNR001365"/>
    </source>
</evidence>
<dbReference type="EC" id="4.3.3.7" evidence="4 12"/>
<evidence type="ECO:0000256" key="7">
    <source>
        <dbReference type="ARBA" id="ARBA00022915"/>
    </source>
</evidence>